<protein>
    <recommendedName>
        <fullName evidence="2">Rhamnogalacturonase A/B/Epimerase-like pectate lyase domain-containing protein</fullName>
    </recommendedName>
</protein>
<organism evidence="3 4">
    <name type="scientific">Paenibacillus flagellatus</name>
    <dbReference type="NCBI Taxonomy" id="2211139"/>
    <lineage>
        <taxon>Bacteria</taxon>
        <taxon>Bacillati</taxon>
        <taxon>Bacillota</taxon>
        <taxon>Bacilli</taxon>
        <taxon>Bacillales</taxon>
        <taxon>Paenibacillaceae</taxon>
        <taxon>Paenibacillus</taxon>
    </lineage>
</organism>
<sequence length="501" mass="53304">MTEPNKTDHYSKSRRKLLASLGAAGTAIAAGSLLNNNLYAQSVTNSVYGDNNATLTSASDGYVNVKDYWTDGSDTDATVAVQNAILAARGKSAVYFPPGQYIIKSQIELLTNDRLVGAGRNKSILKFPPNSDHTAIKLAGTSKEAGIQGVFIEDLGIECDGSSTNFVGIHMHYSHEGAIINCRIKGFQKGVLGTGAWTNTIGNCMIQNNSTNIELGYDSNFFVIRDTILDNAGEYGFRLTDNASAITLQGCQFQNNGKDGALLDSGKSVSFIGCYFEKNNLSNGPAGIADINIQGKVISTEIDQFVCGVLISGCQFWTSNAQASIWIHRAKGVTIDGCSINHPFPTKPANIVGVQTSDKSAQVFISGTYRELDFNDTGKAITAVATNDNTVLRNNVSLVRDYSRFAVNTPTAATDAKLSLGVGGTEYIGLYVDTGGHSYMTKGADPIMKLANNATGDLTFLRPIGLNQSVSANVPNGSLFVDSADGKLKFKNHAGVVNSLY</sequence>
<dbReference type="SUPFAM" id="SSF51126">
    <property type="entry name" value="Pectin lyase-like"/>
    <property type="match status" value="1"/>
</dbReference>
<feature type="chain" id="PRO_5038988836" description="Rhamnogalacturonase A/B/Epimerase-like pectate lyase domain-containing protein" evidence="1">
    <location>
        <begin position="30"/>
        <end position="501"/>
    </location>
</feature>
<dbReference type="Proteomes" id="UP000247476">
    <property type="component" value="Unassembled WGS sequence"/>
</dbReference>
<dbReference type="Pfam" id="PF12708">
    <property type="entry name" value="Pect-lyase_RHGA_epim"/>
    <property type="match status" value="1"/>
</dbReference>
<dbReference type="PROSITE" id="PS51318">
    <property type="entry name" value="TAT"/>
    <property type="match status" value="1"/>
</dbReference>
<proteinExistence type="predicted"/>
<comment type="caution">
    <text evidence="3">The sequence shown here is derived from an EMBL/GenBank/DDBJ whole genome shotgun (WGS) entry which is preliminary data.</text>
</comment>
<dbReference type="InterPro" id="IPR012334">
    <property type="entry name" value="Pectin_lyas_fold"/>
</dbReference>
<accession>A0A2V5KCD3</accession>
<evidence type="ECO:0000313" key="3">
    <source>
        <dbReference type="EMBL" id="PYI57158.1"/>
    </source>
</evidence>
<dbReference type="RefSeq" id="WP_110838197.1">
    <property type="nucleotide sequence ID" value="NZ_QJVJ01000001.1"/>
</dbReference>
<dbReference type="AlphaFoldDB" id="A0A2V5KCD3"/>
<evidence type="ECO:0000256" key="1">
    <source>
        <dbReference type="SAM" id="SignalP"/>
    </source>
</evidence>
<keyword evidence="1" id="KW-0732">Signal</keyword>
<keyword evidence="4" id="KW-1185">Reference proteome</keyword>
<dbReference type="InterPro" id="IPR024535">
    <property type="entry name" value="RHGA/B-epi-like_pectate_lyase"/>
</dbReference>
<dbReference type="EMBL" id="QJVJ01000001">
    <property type="protein sequence ID" value="PYI57158.1"/>
    <property type="molecule type" value="Genomic_DNA"/>
</dbReference>
<name>A0A2V5KCD3_9BACL</name>
<evidence type="ECO:0000313" key="4">
    <source>
        <dbReference type="Proteomes" id="UP000247476"/>
    </source>
</evidence>
<feature type="signal peptide" evidence="1">
    <location>
        <begin position="1"/>
        <end position="29"/>
    </location>
</feature>
<dbReference type="OrthoDB" id="9795222at2"/>
<reference evidence="3 4" key="1">
    <citation type="submission" date="2018-05" db="EMBL/GenBank/DDBJ databases">
        <title>Paenibacillus flagellatus sp. nov., isolated from selenium mineral soil.</title>
        <authorList>
            <person name="Dai X."/>
        </authorList>
    </citation>
    <scope>NUCLEOTIDE SEQUENCE [LARGE SCALE GENOMIC DNA]</scope>
    <source>
        <strain evidence="3 4">DXL2</strain>
    </source>
</reference>
<dbReference type="InterPro" id="IPR011050">
    <property type="entry name" value="Pectin_lyase_fold/virulence"/>
</dbReference>
<dbReference type="InterPro" id="IPR006311">
    <property type="entry name" value="TAT_signal"/>
</dbReference>
<dbReference type="Gene3D" id="2.160.20.10">
    <property type="entry name" value="Single-stranded right-handed beta-helix, Pectin lyase-like"/>
    <property type="match status" value="1"/>
</dbReference>
<evidence type="ECO:0000259" key="2">
    <source>
        <dbReference type="Pfam" id="PF12708"/>
    </source>
</evidence>
<gene>
    <name evidence="3" type="ORF">DLM86_01580</name>
</gene>
<feature type="domain" description="Rhamnogalacturonase A/B/Epimerase-like pectate lyase" evidence="2">
    <location>
        <begin position="62"/>
        <end position="260"/>
    </location>
</feature>